<comment type="caution">
    <text evidence="1">The sequence shown here is derived from an EMBL/GenBank/DDBJ whole genome shotgun (WGS) entry which is preliminary data.</text>
</comment>
<organism evidence="1 2">
    <name type="scientific">Paenibacillus motobuensis</name>
    <dbReference type="NCBI Taxonomy" id="295324"/>
    <lineage>
        <taxon>Bacteria</taxon>
        <taxon>Bacillati</taxon>
        <taxon>Bacillota</taxon>
        <taxon>Bacilli</taxon>
        <taxon>Bacillales</taxon>
        <taxon>Paenibacillaceae</taxon>
        <taxon>Paenibacillus</taxon>
    </lineage>
</organism>
<dbReference type="Proteomes" id="UP001500340">
    <property type="component" value="Unassembled WGS sequence"/>
</dbReference>
<evidence type="ECO:0000313" key="2">
    <source>
        <dbReference type="Proteomes" id="UP001500340"/>
    </source>
</evidence>
<reference evidence="1 2" key="1">
    <citation type="journal article" date="2019" name="Int. J. Syst. Evol. Microbiol.">
        <title>The Global Catalogue of Microorganisms (GCM) 10K type strain sequencing project: providing services to taxonomists for standard genome sequencing and annotation.</title>
        <authorList>
            <consortium name="The Broad Institute Genomics Platform"/>
            <consortium name="The Broad Institute Genome Sequencing Center for Infectious Disease"/>
            <person name="Wu L."/>
            <person name="Ma J."/>
        </authorList>
    </citation>
    <scope>NUCLEOTIDE SEQUENCE [LARGE SCALE GENOMIC DNA]</scope>
    <source>
        <strain evidence="1 2">JCM 12774</strain>
    </source>
</reference>
<sequence>MGIEIAPLNGSTDHSHECRQQKSKCHLRQGRAFAYYNVELSDYHVESGEFEILVGRSSEDIVLSDTIHVESTVAIKTIIDSNTMLGDILSDPQKAPLVQELLQKMQEGLGGLGAAEILGEGAGKMFAEMMKYIPYICRSCT</sequence>
<dbReference type="Gene3D" id="2.60.40.10">
    <property type="entry name" value="Immunoglobulins"/>
    <property type="match status" value="1"/>
</dbReference>
<proteinExistence type="predicted"/>
<dbReference type="EMBL" id="BAAACX010000015">
    <property type="protein sequence ID" value="GAA0399668.1"/>
    <property type="molecule type" value="Genomic_DNA"/>
</dbReference>
<gene>
    <name evidence="1" type="ORF">GCM10008933_32800</name>
</gene>
<protein>
    <submittedName>
        <fullName evidence="1">Uncharacterized protein</fullName>
    </submittedName>
</protein>
<evidence type="ECO:0000313" key="1">
    <source>
        <dbReference type="EMBL" id="GAA0399668.1"/>
    </source>
</evidence>
<accession>A0ABN0YLH8</accession>
<name>A0ABN0YLH8_9BACL</name>
<keyword evidence="2" id="KW-1185">Reference proteome</keyword>
<dbReference type="InterPro" id="IPR013783">
    <property type="entry name" value="Ig-like_fold"/>
</dbReference>